<dbReference type="EMBL" id="LN483070">
    <property type="protein sequence ID" value="CEA07514.1"/>
    <property type="molecule type" value="Genomic_DNA"/>
</dbReference>
<dbReference type="InterPro" id="IPR000462">
    <property type="entry name" value="CDP-OH_P_trans"/>
</dbReference>
<dbReference type="Gene3D" id="1.20.120.1760">
    <property type="match status" value="1"/>
</dbReference>
<reference evidence="4" key="1">
    <citation type="submission" date="2014-07" db="EMBL/GenBank/DDBJ databases">
        <authorList>
            <person name="Urmite Genomes Urmite Genomes"/>
        </authorList>
    </citation>
    <scope>NUCLEOTIDE SEQUENCE</scope>
    <source>
        <strain evidence="4">11W110_air</strain>
    </source>
</reference>
<dbReference type="Pfam" id="PF01066">
    <property type="entry name" value="CDP-OH_P_transf"/>
    <property type="match status" value="1"/>
</dbReference>
<dbReference type="GO" id="GO:0016020">
    <property type="term" value="C:membrane"/>
    <property type="evidence" value="ECO:0007669"/>
    <property type="project" value="InterPro"/>
</dbReference>
<dbReference type="GO" id="GO:0008654">
    <property type="term" value="P:phospholipid biosynthetic process"/>
    <property type="evidence" value="ECO:0007669"/>
    <property type="project" value="InterPro"/>
</dbReference>
<sequence length="260" mass="27871">MRAASSRIMSAGDNPGFPPRYRDALRLLASAQKPGYGVPAYTRWINRRAARVAAAAAVRWHITPNSVTFMSAATSAVGILLLFLPHQRTTGPAVALLLAVGYLLDSADGQVARVLGTGSAAGEWLDHVVDAVRIPAIHLGVLGALLLLHAKASPILLLPAMYCLLSTAHFMSQILAEQLVRNAGLRPTPVERHSAARSVLMLPTDAGTLCWIFVLWGTPLFIPSYFALFLANLVAVAASMGRKWRHLASLRKDPAHGGTY</sequence>
<evidence type="ECO:0000256" key="3">
    <source>
        <dbReference type="SAM" id="Phobius"/>
    </source>
</evidence>
<name>A0A078MMJ5_9MICC</name>
<keyword evidence="3" id="KW-1133">Transmembrane helix</keyword>
<comment type="similarity">
    <text evidence="2">Belongs to the CDP-alcohol phosphatidyltransferase class-I family.</text>
</comment>
<dbReference type="AlphaFoldDB" id="A0A078MMJ5"/>
<keyword evidence="1 2" id="KW-0808">Transferase</keyword>
<keyword evidence="3" id="KW-0812">Transmembrane</keyword>
<dbReference type="InterPro" id="IPR043130">
    <property type="entry name" value="CDP-OH_PTrfase_TM_dom"/>
</dbReference>
<dbReference type="InterPro" id="IPR048254">
    <property type="entry name" value="CDP_ALCOHOL_P_TRANSF_CS"/>
</dbReference>
<feature type="transmembrane region" description="Helical" evidence="3">
    <location>
        <begin position="222"/>
        <end position="241"/>
    </location>
</feature>
<evidence type="ECO:0000256" key="1">
    <source>
        <dbReference type="ARBA" id="ARBA00022679"/>
    </source>
</evidence>
<protein>
    <submittedName>
        <fullName evidence="4">CDP-alcohol phosphatidyltransferase</fullName>
    </submittedName>
</protein>
<evidence type="ECO:0000313" key="4">
    <source>
        <dbReference type="EMBL" id="CEA07514.1"/>
    </source>
</evidence>
<accession>A0A078MMJ5</accession>
<dbReference type="PROSITE" id="PS00379">
    <property type="entry name" value="CDP_ALCOHOL_P_TRANSF"/>
    <property type="match status" value="1"/>
</dbReference>
<gene>
    <name evidence="4" type="ORF">BN1051_00829</name>
</gene>
<keyword evidence="3" id="KW-0472">Membrane</keyword>
<dbReference type="GO" id="GO:0016780">
    <property type="term" value="F:phosphotransferase activity, for other substituted phosphate groups"/>
    <property type="evidence" value="ECO:0007669"/>
    <property type="project" value="InterPro"/>
</dbReference>
<dbReference type="PATRIC" id="fig|1461584.3.peg.820"/>
<organism evidence="4">
    <name type="scientific">Arthrobacter saudimassiliensis</name>
    <dbReference type="NCBI Taxonomy" id="1461584"/>
    <lineage>
        <taxon>Bacteria</taxon>
        <taxon>Bacillati</taxon>
        <taxon>Actinomycetota</taxon>
        <taxon>Actinomycetes</taxon>
        <taxon>Micrococcales</taxon>
        <taxon>Micrococcaceae</taxon>
        <taxon>Arthrobacter</taxon>
    </lineage>
</organism>
<evidence type="ECO:0000256" key="2">
    <source>
        <dbReference type="RuleBase" id="RU003750"/>
    </source>
</evidence>
<proteinExistence type="inferred from homology"/>